<gene>
    <name evidence="7" type="ORF">PBS003_LOCUS7404</name>
</gene>
<evidence type="ECO:0000256" key="5">
    <source>
        <dbReference type="ARBA" id="ARBA00023006"/>
    </source>
</evidence>
<dbReference type="Proteomes" id="UP001160483">
    <property type="component" value="Unassembled WGS sequence"/>
</dbReference>
<dbReference type="Pfam" id="PF03987">
    <property type="entry name" value="Autophagy_act_C"/>
    <property type="match status" value="1"/>
</dbReference>
<dbReference type="GO" id="GO:0032446">
    <property type="term" value="P:protein modification by small protein conjugation"/>
    <property type="evidence" value="ECO:0007669"/>
    <property type="project" value="TreeGrafter"/>
</dbReference>
<dbReference type="GO" id="GO:0005829">
    <property type="term" value="C:cytosol"/>
    <property type="evidence" value="ECO:0007669"/>
    <property type="project" value="TreeGrafter"/>
</dbReference>
<evidence type="ECO:0000256" key="3">
    <source>
        <dbReference type="ARBA" id="ARBA00022679"/>
    </source>
</evidence>
<dbReference type="EMBL" id="CAKKTJ010000326">
    <property type="protein sequence ID" value="CAH0480790.1"/>
    <property type="molecule type" value="Genomic_DNA"/>
</dbReference>
<keyword evidence="4" id="KW-0833">Ubl conjugation pathway</keyword>
<evidence type="ECO:0000313" key="8">
    <source>
        <dbReference type="Proteomes" id="UP001160483"/>
    </source>
</evidence>
<dbReference type="InterPro" id="IPR007135">
    <property type="entry name" value="Atg3/Atg10"/>
</dbReference>
<evidence type="ECO:0000256" key="4">
    <source>
        <dbReference type="ARBA" id="ARBA00022786"/>
    </source>
</evidence>
<sequence>MRDGSLSYKRFCIEAELLQKRSHEIASRQQVGDERCIATWECRYGKRQHLDGNLYLVSSGNTRLYRSTKDNESVRIDIKRGQDIDELLQIGEYNWTSGDNDQTTLQPQEVETALLEFHIVYHTIYQTPVLYFRASAVDGRPLPSEDVTHDVAFPGSNGRSMLIAMEEHPVLGKPFSFLHPCETAAAMQLLQAQKTKTDSSTKSLSEMEVEVPGYLLSWLSLVQPMTCISPLEYKSV</sequence>
<dbReference type="PANTHER" id="PTHR14957:SF1">
    <property type="entry name" value="UBIQUITIN-LIKE-CONJUGATING ENZYME ATG10"/>
    <property type="match status" value="1"/>
</dbReference>
<evidence type="ECO:0000313" key="7">
    <source>
        <dbReference type="EMBL" id="CAH0480790.1"/>
    </source>
</evidence>
<dbReference type="GO" id="GO:0000422">
    <property type="term" value="P:autophagy of mitochondrion"/>
    <property type="evidence" value="ECO:0007669"/>
    <property type="project" value="TreeGrafter"/>
</dbReference>
<evidence type="ECO:0000256" key="6">
    <source>
        <dbReference type="ARBA" id="ARBA00029833"/>
    </source>
</evidence>
<keyword evidence="5" id="KW-0072">Autophagy</keyword>
<comment type="caution">
    <text evidence="7">The sequence shown here is derived from an EMBL/GenBank/DDBJ whole genome shotgun (WGS) entry which is preliminary data.</text>
</comment>
<reference evidence="7" key="1">
    <citation type="submission" date="2021-11" db="EMBL/GenBank/DDBJ databases">
        <authorList>
            <person name="Islam A."/>
            <person name="Islam S."/>
            <person name="Flora M.S."/>
            <person name="Rahman M."/>
            <person name="Ziaur R.M."/>
            <person name="Epstein J.H."/>
            <person name="Hassan M."/>
            <person name="Klassen M."/>
            <person name="Woodard K."/>
            <person name="Webb A."/>
            <person name="Webby R.J."/>
            <person name="El Zowalaty M.E."/>
        </authorList>
    </citation>
    <scope>NUCLEOTIDE SEQUENCE</scope>
    <source>
        <strain evidence="7">Pbs3</strain>
    </source>
</reference>
<dbReference type="Gene3D" id="3.30.1460.50">
    <property type="match status" value="1"/>
</dbReference>
<dbReference type="GO" id="GO:0061651">
    <property type="term" value="F:Atg12 conjugating enzyme activity"/>
    <property type="evidence" value="ECO:0007669"/>
    <property type="project" value="TreeGrafter"/>
</dbReference>
<name>A0AAU9L5T1_9STRA</name>
<evidence type="ECO:0000256" key="1">
    <source>
        <dbReference type="ARBA" id="ARBA00005696"/>
    </source>
</evidence>
<evidence type="ECO:0000256" key="2">
    <source>
        <dbReference type="ARBA" id="ARBA00021099"/>
    </source>
</evidence>
<dbReference type="GO" id="GO:0000045">
    <property type="term" value="P:autophagosome assembly"/>
    <property type="evidence" value="ECO:0007669"/>
    <property type="project" value="TreeGrafter"/>
</dbReference>
<keyword evidence="3" id="KW-0808">Transferase</keyword>
<accession>A0AAU9L5T1</accession>
<dbReference type="AlphaFoldDB" id="A0AAU9L5T1"/>
<protein>
    <recommendedName>
        <fullName evidence="2">Ubiquitin-like-conjugating enzyme ATG10</fullName>
    </recommendedName>
    <alternativeName>
        <fullName evidence="6">Autophagy-related protein 10</fullName>
    </alternativeName>
</protein>
<dbReference type="PANTHER" id="PTHR14957">
    <property type="entry name" value="UBIQUITIN-LIKE-CONJUGATING ENZYME ATG10"/>
    <property type="match status" value="1"/>
</dbReference>
<proteinExistence type="inferred from homology"/>
<organism evidence="7 8">
    <name type="scientific">Peronospora belbahrii</name>
    <dbReference type="NCBI Taxonomy" id="622444"/>
    <lineage>
        <taxon>Eukaryota</taxon>
        <taxon>Sar</taxon>
        <taxon>Stramenopiles</taxon>
        <taxon>Oomycota</taxon>
        <taxon>Peronosporomycetes</taxon>
        <taxon>Peronosporales</taxon>
        <taxon>Peronosporaceae</taxon>
        <taxon>Peronospora</taxon>
    </lineage>
</organism>
<comment type="similarity">
    <text evidence="1">Belongs to the ATG10 family.</text>
</comment>